<gene>
    <name evidence="2" type="ORF">SPLIT_LOCUS5672</name>
</gene>
<dbReference type="EMBL" id="LR824551">
    <property type="protein sequence ID" value="CAH1640316.1"/>
    <property type="molecule type" value="Genomic_DNA"/>
</dbReference>
<feature type="compositionally biased region" description="Basic residues" evidence="1">
    <location>
        <begin position="83"/>
        <end position="96"/>
    </location>
</feature>
<evidence type="ECO:0000313" key="3">
    <source>
        <dbReference type="Proteomes" id="UP001153321"/>
    </source>
</evidence>
<feature type="compositionally biased region" description="Basic and acidic residues" evidence="1">
    <location>
        <begin position="151"/>
        <end position="165"/>
    </location>
</feature>
<protein>
    <submittedName>
        <fullName evidence="2">Uncharacterized protein</fullName>
    </submittedName>
</protein>
<name>A0A9P0I2X0_SPOLI</name>
<feature type="region of interest" description="Disordered" evidence="1">
    <location>
        <begin position="74"/>
        <end position="175"/>
    </location>
</feature>
<evidence type="ECO:0000313" key="2">
    <source>
        <dbReference type="EMBL" id="CAH1640316.1"/>
    </source>
</evidence>
<feature type="compositionally biased region" description="Basic and acidic residues" evidence="1">
    <location>
        <begin position="105"/>
        <end position="119"/>
    </location>
</feature>
<dbReference type="AlphaFoldDB" id="A0A9P0I2X0"/>
<evidence type="ECO:0000256" key="1">
    <source>
        <dbReference type="SAM" id="MobiDB-lite"/>
    </source>
</evidence>
<accession>A0A9P0I2X0</accession>
<keyword evidence="3" id="KW-1185">Reference proteome</keyword>
<reference evidence="2" key="1">
    <citation type="submission" date="2022-02" db="EMBL/GenBank/DDBJ databases">
        <authorList>
            <person name="King R."/>
        </authorList>
    </citation>
    <scope>NUCLEOTIDE SEQUENCE</scope>
</reference>
<sequence length="290" mass="34100">MIRANIRAAKRNVIKSASDIVITPKKRRQKSVPAIKLNQEKQKNKQTKHIKNENTTTIQHGIVLNKMYNIQKEEIGKSSVSKKDKKPKRSHKKHISHPNNVYTQEHMKITPKRDQDKPKKPIGKQRSSAVDQTKVHSKSVETTINKRKHYLDKNKNFEKLNRKSNYENQDPNSDTKNYILSIAKRCNNDNKDLKKKSFPRTTQTSTESFSSNTSTKNKYTKTIKYRLRKQLWHWAKNSIKRNKHWTKFLADNNIRLEDIDLDKLDLSLIDVDALGIENKLLKHTILWLFK</sequence>
<organism evidence="2 3">
    <name type="scientific">Spodoptera littoralis</name>
    <name type="common">Egyptian cotton leafworm</name>
    <dbReference type="NCBI Taxonomy" id="7109"/>
    <lineage>
        <taxon>Eukaryota</taxon>
        <taxon>Metazoa</taxon>
        <taxon>Ecdysozoa</taxon>
        <taxon>Arthropoda</taxon>
        <taxon>Hexapoda</taxon>
        <taxon>Insecta</taxon>
        <taxon>Pterygota</taxon>
        <taxon>Neoptera</taxon>
        <taxon>Endopterygota</taxon>
        <taxon>Lepidoptera</taxon>
        <taxon>Glossata</taxon>
        <taxon>Ditrysia</taxon>
        <taxon>Noctuoidea</taxon>
        <taxon>Noctuidae</taxon>
        <taxon>Amphipyrinae</taxon>
        <taxon>Spodoptera</taxon>
    </lineage>
</organism>
<proteinExistence type="predicted"/>
<feature type="compositionally biased region" description="Low complexity" evidence="1">
    <location>
        <begin position="201"/>
        <end position="214"/>
    </location>
</feature>
<feature type="compositionally biased region" description="Polar residues" evidence="1">
    <location>
        <begin position="166"/>
        <end position="175"/>
    </location>
</feature>
<feature type="region of interest" description="Disordered" evidence="1">
    <location>
        <begin position="190"/>
        <end position="214"/>
    </location>
</feature>
<dbReference type="Proteomes" id="UP001153321">
    <property type="component" value="Chromosome 20"/>
</dbReference>